<dbReference type="GO" id="GO:0005524">
    <property type="term" value="F:ATP binding"/>
    <property type="evidence" value="ECO:0007669"/>
    <property type="project" value="UniProtKB-KW"/>
</dbReference>
<dbReference type="GO" id="GO:0005737">
    <property type="term" value="C:cytoplasm"/>
    <property type="evidence" value="ECO:0007669"/>
    <property type="project" value="InterPro"/>
</dbReference>
<evidence type="ECO:0000256" key="12">
    <source>
        <dbReference type="PROSITE-ProRule" id="PRU00110"/>
    </source>
</evidence>
<keyword evidence="18" id="KW-1185">Reference proteome</keyword>
<dbReference type="InterPro" id="IPR036061">
    <property type="entry name" value="CheW-like_dom_sf"/>
</dbReference>
<keyword evidence="8" id="KW-0418">Kinase</keyword>
<dbReference type="PROSITE" id="PS50851">
    <property type="entry name" value="CHEW"/>
    <property type="match status" value="1"/>
</dbReference>
<dbReference type="Proteomes" id="UP000613768">
    <property type="component" value="Unassembled WGS sequence"/>
</dbReference>
<dbReference type="Pfam" id="PF01584">
    <property type="entry name" value="CheW"/>
    <property type="match status" value="1"/>
</dbReference>
<evidence type="ECO:0000256" key="8">
    <source>
        <dbReference type="ARBA" id="ARBA00022777"/>
    </source>
</evidence>
<dbReference type="GO" id="GO:0000155">
    <property type="term" value="F:phosphorelay sensor kinase activity"/>
    <property type="evidence" value="ECO:0007669"/>
    <property type="project" value="InterPro"/>
</dbReference>
<dbReference type="InterPro" id="IPR004358">
    <property type="entry name" value="Sig_transdc_His_kin-like_C"/>
</dbReference>
<dbReference type="InterPro" id="IPR002545">
    <property type="entry name" value="CheW-lke_dom"/>
</dbReference>
<feature type="domain" description="HPt" evidence="16">
    <location>
        <begin position="1"/>
        <end position="83"/>
    </location>
</feature>
<gene>
    <name evidence="17" type="ORF">IFO71_03075</name>
</gene>
<dbReference type="Pfam" id="PF01627">
    <property type="entry name" value="Hpt"/>
    <property type="match status" value="1"/>
</dbReference>
<dbReference type="PROSITE" id="PS50109">
    <property type="entry name" value="HIS_KIN"/>
    <property type="match status" value="1"/>
</dbReference>
<dbReference type="SMART" id="SM00260">
    <property type="entry name" value="CheW"/>
    <property type="match status" value="1"/>
</dbReference>
<evidence type="ECO:0000256" key="4">
    <source>
        <dbReference type="ARBA" id="ARBA00022500"/>
    </source>
</evidence>
<keyword evidence="6" id="KW-0808">Transferase</keyword>
<dbReference type="InterPro" id="IPR036097">
    <property type="entry name" value="HisK_dim/P_sf"/>
</dbReference>
<evidence type="ECO:0000256" key="5">
    <source>
        <dbReference type="ARBA" id="ARBA00022553"/>
    </source>
</evidence>
<dbReference type="CDD" id="cd00731">
    <property type="entry name" value="CheA_reg"/>
    <property type="match status" value="1"/>
</dbReference>
<name>A0AAW3ZJ19_9GAMM</name>
<sequence length="650" mass="69315">MEAGLLDIESGRADGETIHTVFRAAHSIKGGASTFGFTEIAGLTHVLETLLDEMRAGKREPDTESLSALLQSVDVLRALLDVAERGTEPDRASVQACQSRLEAILGGGHKAAAKPAAAAAPKAAESAGWNVVFKPHESMFMSGNDPLRIMRELERLGEMKAECSFERLPKFADLDAFQSHLWWKVELKGDIKKAQVEEVFSWVEDECDLEISPLQALVVAAPAAAAPAPPPPAPAQPQAVKPQPVPQDTQAASAGAGGATEGTLRVQVSKVDALINLVGELVITQAMLKQAGSELDPGQYERLLAGLVQLERNTRDLQEAVIGIRMLPVGSVFSRFPRLVRDLSTRLDKQVKLKTVGEATELDKGVIEKIADPLVHLVRNSIDHGLETTAERVAAGKSEAGTITLAASHQGGHIVIEVSDDGRGLNRDKILSKAIERGLSVPENPTDTQVWELIFAPGFSTADQVTDLSGRGVGMDVVRKNILALGGEVGIESRAGKGTKITVRLPLTLAILDGMLVQVGGETFVLPLGFVIEALQPESANIRTVQADSRVLKVRGDYLPLFSVARLYKIEEEAANEPMVVVVESDGKRLALEVDALLGQQQVVVKNLEANYRRIPGISGATILGDGRVALIVDVGGLARGVTTQPAANQ</sequence>
<evidence type="ECO:0000256" key="6">
    <source>
        <dbReference type="ARBA" id="ARBA00022679"/>
    </source>
</evidence>
<comment type="function">
    <text evidence="11">Involved in the transmission of sensory signals from the chemoreceptors to the flagellar motors. CheA is autophosphorylated; it can transfer its phosphate group to either CheB or CheY.</text>
</comment>
<dbReference type="SMART" id="SM00387">
    <property type="entry name" value="HATPase_c"/>
    <property type="match status" value="1"/>
</dbReference>
<dbReference type="CDD" id="cd16916">
    <property type="entry name" value="HATPase_CheA-like"/>
    <property type="match status" value="1"/>
</dbReference>
<feature type="region of interest" description="Disordered" evidence="13">
    <location>
        <begin position="225"/>
        <end position="259"/>
    </location>
</feature>
<feature type="domain" description="CheW-like" evidence="15">
    <location>
        <begin position="511"/>
        <end position="644"/>
    </location>
</feature>
<dbReference type="Gene3D" id="1.10.287.560">
    <property type="entry name" value="Histidine kinase CheA-like, homodimeric domain"/>
    <property type="match status" value="1"/>
</dbReference>
<evidence type="ECO:0000256" key="11">
    <source>
        <dbReference type="ARBA" id="ARBA00035100"/>
    </source>
</evidence>
<comment type="caution">
    <text evidence="17">The sequence shown here is derived from an EMBL/GenBank/DDBJ whole genome shotgun (WGS) entry which is preliminary data.</text>
</comment>
<evidence type="ECO:0000256" key="3">
    <source>
        <dbReference type="ARBA" id="ARBA00021495"/>
    </source>
</evidence>
<dbReference type="FunFam" id="3.30.565.10:FF:000016">
    <property type="entry name" value="Chemotaxis protein CheA, putative"/>
    <property type="match status" value="1"/>
</dbReference>
<keyword evidence="9" id="KW-0067">ATP-binding</keyword>
<dbReference type="Pfam" id="PF02518">
    <property type="entry name" value="HATPase_c"/>
    <property type="match status" value="1"/>
</dbReference>
<evidence type="ECO:0000256" key="7">
    <source>
        <dbReference type="ARBA" id="ARBA00022741"/>
    </source>
</evidence>
<protein>
    <recommendedName>
        <fullName evidence="3">Chemotaxis protein CheA</fullName>
        <ecNumber evidence="2">2.7.13.3</ecNumber>
    </recommendedName>
</protein>
<dbReference type="PRINTS" id="PR00344">
    <property type="entry name" value="BCTRLSENSOR"/>
</dbReference>
<feature type="domain" description="Histidine kinase" evidence="14">
    <location>
        <begin position="299"/>
        <end position="509"/>
    </location>
</feature>
<dbReference type="InterPro" id="IPR005467">
    <property type="entry name" value="His_kinase_dom"/>
</dbReference>
<dbReference type="SUPFAM" id="SSF50341">
    <property type="entry name" value="CheW-like"/>
    <property type="match status" value="1"/>
</dbReference>
<evidence type="ECO:0000256" key="2">
    <source>
        <dbReference type="ARBA" id="ARBA00012438"/>
    </source>
</evidence>
<dbReference type="Gene3D" id="2.30.30.40">
    <property type="entry name" value="SH3 Domains"/>
    <property type="match status" value="1"/>
</dbReference>
<evidence type="ECO:0000259" key="14">
    <source>
        <dbReference type="PROSITE" id="PS50109"/>
    </source>
</evidence>
<dbReference type="FunFam" id="2.30.30.40:FF:000048">
    <property type="entry name" value="Chemotaxis protein CheA, putative"/>
    <property type="match status" value="1"/>
</dbReference>
<evidence type="ECO:0000256" key="10">
    <source>
        <dbReference type="ARBA" id="ARBA00023012"/>
    </source>
</evidence>
<dbReference type="Gene3D" id="1.20.120.160">
    <property type="entry name" value="HPT domain"/>
    <property type="match status" value="1"/>
</dbReference>
<evidence type="ECO:0000259" key="16">
    <source>
        <dbReference type="PROSITE" id="PS50894"/>
    </source>
</evidence>
<dbReference type="Pfam" id="PF02895">
    <property type="entry name" value="H-kinase_dim"/>
    <property type="match status" value="1"/>
</dbReference>
<dbReference type="EC" id="2.7.13.3" evidence="2"/>
<evidence type="ECO:0000256" key="1">
    <source>
        <dbReference type="ARBA" id="ARBA00000085"/>
    </source>
</evidence>
<dbReference type="GO" id="GO:0006935">
    <property type="term" value="P:chemotaxis"/>
    <property type="evidence" value="ECO:0007669"/>
    <property type="project" value="UniProtKB-KW"/>
</dbReference>
<dbReference type="InterPro" id="IPR008207">
    <property type="entry name" value="Sig_transdc_His_kin_Hpt_dom"/>
</dbReference>
<dbReference type="AlphaFoldDB" id="A0AAW3ZJ19"/>
<dbReference type="PANTHER" id="PTHR43395">
    <property type="entry name" value="SENSOR HISTIDINE KINASE CHEA"/>
    <property type="match status" value="1"/>
</dbReference>
<dbReference type="PANTHER" id="PTHR43395:SF10">
    <property type="entry name" value="CHEMOTAXIS PROTEIN CHEA"/>
    <property type="match status" value="1"/>
</dbReference>
<evidence type="ECO:0000256" key="9">
    <source>
        <dbReference type="ARBA" id="ARBA00022840"/>
    </source>
</evidence>
<feature type="modified residue" description="Phosphohistidine" evidence="12">
    <location>
        <position position="26"/>
    </location>
</feature>
<dbReference type="CDD" id="cd00088">
    <property type="entry name" value="HPT"/>
    <property type="match status" value="1"/>
</dbReference>
<accession>A0AAW3ZJ19</accession>
<organism evidence="17 18">
    <name type="scientific">Pseudomarimonas arenosa</name>
    <dbReference type="NCBI Taxonomy" id="2774145"/>
    <lineage>
        <taxon>Bacteria</taxon>
        <taxon>Pseudomonadati</taxon>
        <taxon>Pseudomonadota</taxon>
        <taxon>Gammaproteobacteria</taxon>
        <taxon>Lysobacterales</taxon>
        <taxon>Lysobacteraceae</taxon>
        <taxon>Pseudomarimonas</taxon>
    </lineage>
</organism>
<evidence type="ECO:0000256" key="13">
    <source>
        <dbReference type="SAM" id="MobiDB-lite"/>
    </source>
</evidence>
<keyword evidence="4" id="KW-0145">Chemotaxis</keyword>
<dbReference type="InterPro" id="IPR004105">
    <property type="entry name" value="CheA-like_dim"/>
</dbReference>
<comment type="catalytic activity">
    <reaction evidence="1">
        <text>ATP + protein L-histidine = ADP + protein N-phospho-L-histidine.</text>
        <dbReference type="EC" id="2.7.13.3"/>
    </reaction>
</comment>
<keyword evidence="10" id="KW-0902">Two-component regulatory system</keyword>
<evidence type="ECO:0000313" key="18">
    <source>
        <dbReference type="Proteomes" id="UP000613768"/>
    </source>
</evidence>
<dbReference type="SMART" id="SM00073">
    <property type="entry name" value="HPT"/>
    <property type="match status" value="1"/>
</dbReference>
<evidence type="ECO:0000259" key="15">
    <source>
        <dbReference type="PROSITE" id="PS50851"/>
    </source>
</evidence>
<keyword evidence="5 12" id="KW-0597">Phosphoprotein</keyword>
<dbReference type="InterPro" id="IPR037006">
    <property type="entry name" value="CheA-like_homodim_sf"/>
</dbReference>
<dbReference type="EMBL" id="JACYTR010000004">
    <property type="protein sequence ID" value="MBD8524714.1"/>
    <property type="molecule type" value="Genomic_DNA"/>
</dbReference>
<dbReference type="InterPro" id="IPR036641">
    <property type="entry name" value="HPT_dom_sf"/>
</dbReference>
<proteinExistence type="predicted"/>
<dbReference type="Gene3D" id="3.30.565.10">
    <property type="entry name" value="Histidine kinase-like ATPase, C-terminal domain"/>
    <property type="match status" value="1"/>
</dbReference>
<keyword evidence="7" id="KW-0547">Nucleotide-binding</keyword>
<dbReference type="InterPro" id="IPR036890">
    <property type="entry name" value="HATPase_C_sf"/>
</dbReference>
<reference evidence="17 18" key="1">
    <citation type="submission" date="2020-09" db="EMBL/GenBank/DDBJ databases">
        <title>Pseudoxanthomonas sp. CAU 1598 isolated from sand of Yaerae Beach.</title>
        <authorList>
            <person name="Kim W."/>
        </authorList>
    </citation>
    <scope>NUCLEOTIDE SEQUENCE [LARGE SCALE GENOMIC DNA]</scope>
    <source>
        <strain evidence="17 18">CAU 1598</strain>
    </source>
</reference>
<dbReference type="InterPro" id="IPR003594">
    <property type="entry name" value="HATPase_dom"/>
</dbReference>
<dbReference type="SMART" id="SM01231">
    <property type="entry name" value="H-kinase_dim"/>
    <property type="match status" value="1"/>
</dbReference>
<evidence type="ECO:0000313" key="17">
    <source>
        <dbReference type="EMBL" id="MBD8524714.1"/>
    </source>
</evidence>
<dbReference type="InterPro" id="IPR051315">
    <property type="entry name" value="Bact_Chemotaxis_CheA"/>
</dbReference>
<dbReference type="SUPFAM" id="SSF47226">
    <property type="entry name" value="Histidine-containing phosphotransfer domain, HPT domain"/>
    <property type="match status" value="1"/>
</dbReference>
<dbReference type="SUPFAM" id="SSF55874">
    <property type="entry name" value="ATPase domain of HSP90 chaperone/DNA topoisomerase II/histidine kinase"/>
    <property type="match status" value="1"/>
</dbReference>
<dbReference type="PROSITE" id="PS50894">
    <property type="entry name" value="HPT"/>
    <property type="match status" value="1"/>
</dbReference>
<dbReference type="SUPFAM" id="SSF47384">
    <property type="entry name" value="Homodimeric domain of signal transducing histidine kinase"/>
    <property type="match status" value="1"/>
</dbReference>